<proteinExistence type="predicted"/>
<reference evidence="3" key="1">
    <citation type="submission" date="2025-08" db="UniProtKB">
        <authorList>
            <consortium name="RefSeq"/>
        </authorList>
    </citation>
    <scope>IDENTIFICATION</scope>
</reference>
<dbReference type="Proteomes" id="UP001652582">
    <property type="component" value="Chromosome 19"/>
</dbReference>
<keyword evidence="1" id="KW-0732">Signal</keyword>
<evidence type="ECO:0000313" key="3">
    <source>
        <dbReference type="RefSeq" id="XP_052743369.1"/>
    </source>
</evidence>
<keyword evidence="2" id="KW-1185">Reference proteome</keyword>
<organism evidence="2 3">
    <name type="scientific">Bicyclus anynana</name>
    <name type="common">Squinting bush brown butterfly</name>
    <dbReference type="NCBI Taxonomy" id="110368"/>
    <lineage>
        <taxon>Eukaryota</taxon>
        <taxon>Metazoa</taxon>
        <taxon>Ecdysozoa</taxon>
        <taxon>Arthropoda</taxon>
        <taxon>Hexapoda</taxon>
        <taxon>Insecta</taxon>
        <taxon>Pterygota</taxon>
        <taxon>Neoptera</taxon>
        <taxon>Endopterygota</taxon>
        <taxon>Lepidoptera</taxon>
        <taxon>Glossata</taxon>
        <taxon>Ditrysia</taxon>
        <taxon>Papilionoidea</taxon>
        <taxon>Nymphalidae</taxon>
        <taxon>Satyrinae</taxon>
        <taxon>Satyrini</taxon>
        <taxon>Mycalesina</taxon>
        <taxon>Bicyclus</taxon>
    </lineage>
</organism>
<evidence type="ECO:0000313" key="2">
    <source>
        <dbReference type="Proteomes" id="UP001652582"/>
    </source>
</evidence>
<protein>
    <submittedName>
        <fullName evidence="3">Uncharacterized protein LOC112045321</fullName>
    </submittedName>
</protein>
<dbReference type="GeneID" id="112045321"/>
<accession>A0ABM3LWB3</accession>
<feature type="chain" id="PRO_5045428814" evidence="1">
    <location>
        <begin position="18"/>
        <end position="128"/>
    </location>
</feature>
<sequence>MLSVGLVCLCYVTLAEAFLFLGDNEPVLYCIKICPLYCSPKRRHDEDASSLIYDDEPPYPSYHHEDHGYHSYHDAIPYHFDPYYYCKPPKPTTTTPAPTTTTTTTPEPTLICMICMNKCTKYPKAKKS</sequence>
<feature type="signal peptide" evidence="1">
    <location>
        <begin position="1"/>
        <end position="17"/>
    </location>
</feature>
<name>A0ABM3LWB3_BICAN</name>
<gene>
    <name evidence="3" type="primary">LOC112045321</name>
</gene>
<evidence type="ECO:0000256" key="1">
    <source>
        <dbReference type="SAM" id="SignalP"/>
    </source>
</evidence>
<dbReference type="RefSeq" id="XP_052743369.1">
    <property type="nucleotide sequence ID" value="XM_052887409.1"/>
</dbReference>